<proteinExistence type="predicted"/>
<gene>
    <name evidence="1" type="ORF">SCLCIDRAFT_558466</name>
</gene>
<evidence type="ECO:0000313" key="1">
    <source>
        <dbReference type="EMBL" id="KIM52425.1"/>
    </source>
</evidence>
<accession>A0A0C3CV36</accession>
<reference evidence="1 2" key="1">
    <citation type="submission" date="2014-04" db="EMBL/GenBank/DDBJ databases">
        <authorList>
            <consortium name="DOE Joint Genome Institute"/>
            <person name="Kuo A."/>
            <person name="Kohler A."/>
            <person name="Nagy L.G."/>
            <person name="Floudas D."/>
            <person name="Copeland A."/>
            <person name="Barry K.W."/>
            <person name="Cichocki N."/>
            <person name="Veneault-Fourrey C."/>
            <person name="LaButti K."/>
            <person name="Lindquist E.A."/>
            <person name="Lipzen A."/>
            <person name="Lundell T."/>
            <person name="Morin E."/>
            <person name="Murat C."/>
            <person name="Sun H."/>
            <person name="Tunlid A."/>
            <person name="Henrissat B."/>
            <person name="Grigoriev I.V."/>
            <person name="Hibbett D.S."/>
            <person name="Martin F."/>
            <person name="Nordberg H.P."/>
            <person name="Cantor M.N."/>
            <person name="Hua S.X."/>
        </authorList>
    </citation>
    <scope>NUCLEOTIDE SEQUENCE [LARGE SCALE GENOMIC DNA]</scope>
    <source>
        <strain evidence="1 2">Foug A</strain>
    </source>
</reference>
<dbReference type="Proteomes" id="UP000053989">
    <property type="component" value="Unassembled WGS sequence"/>
</dbReference>
<dbReference type="AlphaFoldDB" id="A0A0C3CV36"/>
<reference evidence="2" key="2">
    <citation type="submission" date="2015-01" db="EMBL/GenBank/DDBJ databases">
        <title>Evolutionary Origins and Diversification of the Mycorrhizal Mutualists.</title>
        <authorList>
            <consortium name="DOE Joint Genome Institute"/>
            <consortium name="Mycorrhizal Genomics Consortium"/>
            <person name="Kohler A."/>
            <person name="Kuo A."/>
            <person name="Nagy L.G."/>
            <person name="Floudas D."/>
            <person name="Copeland A."/>
            <person name="Barry K.W."/>
            <person name="Cichocki N."/>
            <person name="Veneault-Fourrey C."/>
            <person name="LaButti K."/>
            <person name="Lindquist E.A."/>
            <person name="Lipzen A."/>
            <person name="Lundell T."/>
            <person name="Morin E."/>
            <person name="Murat C."/>
            <person name="Riley R."/>
            <person name="Ohm R."/>
            <person name="Sun H."/>
            <person name="Tunlid A."/>
            <person name="Henrissat B."/>
            <person name="Grigoriev I.V."/>
            <person name="Hibbett D.S."/>
            <person name="Martin F."/>
        </authorList>
    </citation>
    <scope>NUCLEOTIDE SEQUENCE [LARGE SCALE GENOMIC DNA]</scope>
    <source>
        <strain evidence="2">Foug A</strain>
    </source>
</reference>
<evidence type="ECO:0000313" key="2">
    <source>
        <dbReference type="Proteomes" id="UP000053989"/>
    </source>
</evidence>
<organism evidence="1 2">
    <name type="scientific">Scleroderma citrinum Foug A</name>
    <dbReference type="NCBI Taxonomy" id="1036808"/>
    <lineage>
        <taxon>Eukaryota</taxon>
        <taxon>Fungi</taxon>
        <taxon>Dikarya</taxon>
        <taxon>Basidiomycota</taxon>
        <taxon>Agaricomycotina</taxon>
        <taxon>Agaricomycetes</taxon>
        <taxon>Agaricomycetidae</taxon>
        <taxon>Boletales</taxon>
        <taxon>Sclerodermatineae</taxon>
        <taxon>Sclerodermataceae</taxon>
        <taxon>Scleroderma</taxon>
    </lineage>
</organism>
<dbReference type="HOGENOM" id="CLU_1897445_0_0_1"/>
<dbReference type="EMBL" id="KN822211">
    <property type="protein sequence ID" value="KIM52425.1"/>
    <property type="molecule type" value="Genomic_DNA"/>
</dbReference>
<name>A0A0C3CV36_9AGAM</name>
<sequence>MTASRNIGLCTNGRRTFPICVPLRVHSVAIGGRNECESTAPVPAFIRWMWATTIRPTGCPTAERTPWALGTKRCHLADMTGHIATRRGMESLVCTYTCDSARWVHCHGLEARALTRGEGALDIRHIFAFCSCYL</sequence>
<keyword evidence="2" id="KW-1185">Reference proteome</keyword>
<dbReference type="InParanoid" id="A0A0C3CV36"/>
<protein>
    <submittedName>
        <fullName evidence="1">Uncharacterized protein</fullName>
    </submittedName>
</protein>